<evidence type="ECO:0000256" key="4">
    <source>
        <dbReference type="SAM" id="MobiDB-lite"/>
    </source>
</evidence>
<keyword evidence="2" id="KW-0963">Cytoplasm</keyword>
<dbReference type="SUPFAM" id="SSF46934">
    <property type="entry name" value="UBA-like"/>
    <property type="match status" value="1"/>
</dbReference>
<dbReference type="InterPro" id="IPR013087">
    <property type="entry name" value="Znf_C2H2_type"/>
</dbReference>
<dbReference type="InterPro" id="IPR009060">
    <property type="entry name" value="UBA-like_sf"/>
</dbReference>
<evidence type="ECO:0000313" key="7">
    <source>
        <dbReference type="EMBL" id="TID13631.1"/>
    </source>
</evidence>
<dbReference type="Gene3D" id="1.10.8.10">
    <property type="entry name" value="DNA helicase RuvA subunit, C-terminal domain"/>
    <property type="match status" value="1"/>
</dbReference>
<evidence type="ECO:0000313" key="8">
    <source>
        <dbReference type="Proteomes" id="UP000298493"/>
    </source>
</evidence>
<dbReference type="PANTHER" id="PTHR46340:SF1">
    <property type="entry name" value="UBX DOMAIN-CONTAINING PROTEIN 1"/>
    <property type="match status" value="1"/>
</dbReference>
<keyword evidence="8" id="KW-1185">Reference proteome</keyword>
<dbReference type="PROSITE" id="PS50033">
    <property type="entry name" value="UBX"/>
    <property type="match status" value="1"/>
</dbReference>
<dbReference type="GO" id="GO:0032435">
    <property type="term" value="P:negative regulation of proteasomal ubiquitin-dependent protein catabolic process"/>
    <property type="evidence" value="ECO:0007669"/>
    <property type="project" value="TreeGrafter"/>
</dbReference>
<dbReference type="GO" id="GO:0005634">
    <property type="term" value="C:nucleus"/>
    <property type="evidence" value="ECO:0007669"/>
    <property type="project" value="TreeGrafter"/>
</dbReference>
<dbReference type="GO" id="GO:1903094">
    <property type="term" value="P:negative regulation of protein K48-linked deubiquitination"/>
    <property type="evidence" value="ECO:0007669"/>
    <property type="project" value="TreeGrafter"/>
</dbReference>
<dbReference type="GO" id="GO:0036435">
    <property type="term" value="F:K48-linked polyubiquitin modification-dependent protein binding"/>
    <property type="evidence" value="ECO:0007669"/>
    <property type="project" value="TreeGrafter"/>
</dbReference>
<proteinExistence type="predicted"/>
<reference evidence="7 8" key="1">
    <citation type="submission" date="2019-04" db="EMBL/GenBank/DDBJ databases">
        <title>High contiguity whole genome sequence and gene annotation resource for two Venturia nashicola isolates.</title>
        <authorList>
            <person name="Prokchorchik M."/>
            <person name="Won K."/>
            <person name="Lee Y."/>
            <person name="Choi E.D."/>
            <person name="Segonzac C."/>
            <person name="Sohn K.H."/>
        </authorList>
    </citation>
    <scope>NUCLEOTIDE SEQUENCE [LARGE SCALE GENOMIC DNA]</scope>
    <source>
        <strain evidence="7 8">PRI2</strain>
    </source>
</reference>
<evidence type="ECO:0000256" key="3">
    <source>
        <dbReference type="ARBA" id="ARBA00023054"/>
    </source>
</evidence>
<feature type="region of interest" description="Disordered" evidence="4">
    <location>
        <begin position="87"/>
        <end position="180"/>
    </location>
</feature>
<dbReference type="InterPro" id="IPR001012">
    <property type="entry name" value="UBX_dom"/>
</dbReference>
<sequence length="303" mass="34131">MASDLEQLVEFGFDQEKAKIALKKAGGLQQALDWLEKNANKTVEQINAEDAEASSEMPELKVGEEAKSLVCNDCSKKFRSVAQAEWHASKTQHQDFAESTEEIKPLTEEEKKAKLEELKQKLAEKRSKESEQEKIDRKNNEKIRMKSTKEGADIKENLMKAEQIKEAEKKRREKKEDERQKQKILAQIAQDKEDRKKKAAMEKAQRAGTYTMPMETVSAPSAPKAAADYKETRLRLTTANGTITKSFPVETTLFEVAHAITEENGTNVTSFTQNFPKKVFDTADFGQSLKEAGMVPSSALIVK</sequence>
<dbReference type="SUPFAM" id="SSF54236">
    <property type="entry name" value="Ubiquitin-like"/>
    <property type="match status" value="1"/>
</dbReference>
<gene>
    <name evidence="7" type="ORF">E6O75_ATG01609</name>
</gene>
<feature type="domain" description="UBA" evidence="5">
    <location>
        <begin position="1"/>
        <end position="38"/>
    </location>
</feature>
<dbReference type="STRING" id="86259.A0A4Z1NDW8"/>
<evidence type="ECO:0000256" key="1">
    <source>
        <dbReference type="ARBA" id="ARBA00004496"/>
    </source>
</evidence>
<protein>
    <submittedName>
        <fullName evidence="7">Ubiquitin-related domain-containing protein</fullName>
    </submittedName>
</protein>
<name>A0A4Z1NDW8_9PEZI</name>
<organism evidence="7 8">
    <name type="scientific">Venturia nashicola</name>
    <dbReference type="NCBI Taxonomy" id="86259"/>
    <lineage>
        <taxon>Eukaryota</taxon>
        <taxon>Fungi</taxon>
        <taxon>Dikarya</taxon>
        <taxon>Ascomycota</taxon>
        <taxon>Pezizomycotina</taxon>
        <taxon>Dothideomycetes</taxon>
        <taxon>Pleosporomycetidae</taxon>
        <taxon>Venturiales</taxon>
        <taxon>Venturiaceae</taxon>
        <taxon>Venturia</taxon>
    </lineage>
</organism>
<dbReference type="PROSITE" id="PS50030">
    <property type="entry name" value="UBA"/>
    <property type="match status" value="1"/>
</dbReference>
<feature type="compositionally biased region" description="Basic and acidic residues" evidence="4">
    <location>
        <begin position="92"/>
        <end position="180"/>
    </location>
</feature>
<dbReference type="Proteomes" id="UP000298493">
    <property type="component" value="Unassembled WGS sequence"/>
</dbReference>
<evidence type="ECO:0000259" key="5">
    <source>
        <dbReference type="PROSITE" id="PS50030"/>
    </source>
</evidence>
<dbReference type="PROSITE" id="PS00028">
    <property type="entry name" value="ZINC_FINGER_C2H2_1"/>
    <property type="match status" value="1"/>
</dbReference>
<dbReference type="GO" id="GO:0005737">
    <property type="term" value="C:cytoplasm"/>
    <property type="evidence" value="ECO:0007669"/>
    <property type="project" value="UniProtKB-SubCell"/>
</dbReference>
<comment type="caution">
    <text evidence="7">The sequence shown here is derived from an EMBL/GenBank/DDBJ whole genome shotgun (WGS) entry which is preliminary data.</text>
</comment>
<dbReference type="Gene3D" id="3.10.20.90">
    <property type="entry name" value="Phosphatidylinositol 3-kinase Catalytic Subunit, Chain A, domain 1"/>
    <property type="match status" value="1"/>
</dbReference>
<dbReference type="Pfam" id="PF00627">
    <property type="entry name" value="UBA"/>
    <property type="match status" value="1"/>
</dbReference>
<dbReference type="GO" id="GO:0031397">
    <property type="term" value="P:negative regulation of protein ubiquitination"/>
    <property type="evidence" value="ECO:0007669"/>
    <property type="project" value="TreeGrafter"/>
</dbReference>
<dbReference type="InterPro" id="IPR029071">
    <property type="entry name" value="Ubiquitin-like_domsf"/>
</dbReference>
<dbReference type="SMART" id="SM00166">
    <property type="entry name" value="UBX"/>
    <property type="match status" value="1"/>
</dbReference>
<evidence type="ECO:0000259" key="6">
    <source>
        <dbReference type="PROSITE" id="PS50033"/>
    </source>
</evidence>
<keyword evidence="3" id="KW-0175">Coiled coil</keyword>
<accession>A0A4Z1NDW8</accession>
<dbReference type="PANTHER" id="PTHR46340">
    <property type="entry name" value="UBX DOMAIN-CONTAINING PROTEIN 1"/>
    <property type="match status" value="1"/>
</dbReference>
<comment type="subcellular location">
    <subcellularLocation>
        <location evidence="1">Cytoplasm</location>
    </subcellularLocation>
</comment>
<dbReference type="EMBL" id="SNSC02000025">
    <property type="protein sequence ID" value="TID13631.1"/>
    <property type="molecule type" value="Genomic_DNA"/>
</dbReference>
<dbReference type="InterPro" id="IPR015940">
    <property type="entry name" value="UBA"/>
</dbReference>
<dbReference type="OrthoDB" id="10254930at2759"/>
<feature type="domain" description="UBX" evidence="6">
    <location>
        <begin position="225"/>
        <end position="302"/>
    </location>
</feature>
<dbReference type="Pfam" id="PF00789">
    <property type="entry name" value="UBX"/>
    <property type="match status" value="1"/>
</dbReference>
<evidence type="ECO:0000256" key="2">
    <source>
        <dbReference type="ARBA" id="ARBA00022490"/>
    </source>
</evidence>
<dbReference type="AlphaFoldDB" id="A0A4Z1NDW8"/>